<feature type="transmembrane region" description="Helical" evidence="5">
    <location>
        <begin position="103"/>
        <end position="126"/>
    </location>
</feature>
<evidence type="ECO:0000256" key="5">
    <source>
        <dbReference type="SAM" id="Phobius"/>
    </source>
</evidence>
<feature type="transmembrane region" description="Helical" evidence="5">
    <location>
        <begin position="12"/>
        <end position="28"/>
    </location>
</feature>
<evidence type="ECO:0000259" key="6">
    <source>
        <dbReference type="Pfam" id="PF04116"/>
    </source>
</evidence>
<name>A0A512AFT6_9SPHN</name>
<evidence type="ECO:0000256" key="2">
    <source>
        <dbReference type="ARBA" id="ARBA00022692"/>
    </source>
</evidence>
<keyword evidence="4 5" id="KW-0472">Membrane</keyword>
<feature type="transmembrane region" description="Helical" evidence="5">
    <location>
        <begin position="74"/>
        <end position="91"/>
    </location>
</feature>
<feature type="transmembrane region" description="Helical" evidence="5">
    <location>
        <begin position="169"/>
        <end position="193"/>
    </location>
</feature>
<dbReference type="GO" id="GO:0016020">
    <property type="term" value="C:membrane"/>
    <property type="evidence" value="ECO:0007669"/>
    <property type="project" value="UniProtKB-SubCell"/>
</dbReference>
<proteinExistence type="predicted"/>
<gene>
    <name evidence="7" type="ORF">NSE01_03980</name>
</gene>
<evidence type="ECO:0000256" key="1">
    <source>
        <dbReference type="ARBA" id="ARBA00004370"/>
    </source>
</evidence>
<evidence type="ECO:0000313" key="8">
    <source>
        <dbReference type="Proteomes" id="UP000321464"/>
    </source>
</evidence>
<dbReference type="InterPro" id="IPR050307">
    <property type="entry name" value="Sterol_Desaturase_Related"/>
</dbReference>
<keyword evidence="3 5" id="KW-1133">Transmembrane helix</keyword>
<dbReference type="PANTHER" id="PTHR11863">
    <property type="entry name" value="STEROL DESATURASE"/>
    <property type="match status" value="1"/>
</dbReference>
<dbReference type="GO" id="GO:0008610">
    <property type="term" value="P:lipid biosynthetic process"/>
    <property type="evidence" value="ECO:0007669"/>
    <property type="project" value="InterPro"/>
</dbReference>
<organism evidence="7 8">
    <name type="scientific">Novosphingobium sediminis</name>
    <dbReference type="NCBI Taxonomy" id="707214"/>
    <lineage>
        <taxon>Bacteria</taxon>
        <taxon>Pseudomonadati</taxon>
        <taxon>Pseudomonadota</taxon>
        <taxon>Alphaproteobacteria</taxon>
        <taxon>Sphingomonadales</taxon>
        <taxon>Sphingomonadaceae</taxon>
        <taxon>Novosphingobium</taxon>
    </lineage>
</organism>
<dbReference type="RefSeq" id="WP_147157945.1">
    <property type="nucleotide sequence ID" value="NZ_BJYR01000002.1"/>
</dbReference>
<dbReference type="GO" id="GO:0016491">
    <property type="term" value="F:oxidoreductase activity"/>
    <property type="evidence" value="ECO:0007669"/>
    <property type="project" value="InterPro"/>
</dbReference>
<dbReference type="AlphaFoldDB" id="A0A512AFT6"/>
<protein>
    <recommendedName>
        <fullName evidence="6">Fatty acid hydroxylase domain-containing protein</fullName>
    </recommendedName>
</protein>
<dbReference type="GO" id="GO:0005506">
    <property type="term" value="F:iron ion binding"/>
    <property type="evidence" value="ECO:0007669"/>
    <property type="project" value="InterPro"/>
</dbReference>
<comment type="caution">
    <text evidence="7">The sequence shown here is derived from an EMBL/GenBank/DDBJ whole genome shotgun (WGS) entry which is preliminary data.</text>
</comment>
<sequence>MSSGIKKLAVDCIPPATVAAVVAFWAWAPDSMIANPWTLLVVNSVVTAFVLGLELVFERHEGWRINRQEFFTDLFYFVLINTVISRMAFILSEAPLHALKETWGIATPWVTAMPFLAQVALVVFLWEFGQYWMHRLMHNWEPFWLTHAPHHHITQLNAMKGAVGNPIELFLISLGIVALFDVSPAAYLCAFAVTNVVATYAHANVKSDPPLFYSFFFTTIRHHSFHHSVGYENTRCNYGNSLILIDRMFGTYKEGEGILVGQDDRRRLTIWEQFVFPFKPLIAMVERRKGSSSAAG</sequence>
<dbReference type="InterPro" id="IPR006694">
    <property type="entry name" value="Fatty_acid_hydroxylase"/>
</dbReference>
<dbReference type="EMBL" id="BJYR01000002">
    <property type="protein sequence ID" value="GEN98565.1"/>
    <property type="molecule type" value="Genomic_DNA"/>
</dbReference>
<feature type="transmembrane region" description="Helical" evidence="5">
    <location>
        <begin position="34"/>
        <end position="53"/>
    </location>
</feature>
<comment type="subcellular location">
    <subcellularLocation>
        <location evidence="1">Membrane</location>
    </subcellularLocation>
</comment>
<dbReference type="OrthoDB" id="9770329at2"/>
<evidence type="ECO:0000313" key="7">
    <source>
        <dbReference type="EMBL" id="GEN98565.1"/>
    </source>
</evidence>
<accession>A0A512AFT6</accession>
<feature type="domain" description="Fatty acid hydroxylase" evidence="6">
    <location>
        <begin position="120"/>
        <end position="251"/>
    </location>
</feature>
<dbReference type="Pfam" id="PF04116">
    <property type="entry name" value="FA_hydroxylase"/>
    <property type="match status" value="1"/>
</dbReference>
<evidence type="ECO:0000256" key="3">
    <source>
        <dbReference type="ARBA" id="ARBA00022989"/>
    </source>
</evidence>
<dbReference type="Proteomes" id="UP000321464">
    <property type="component" value="Unassembled WGS sequence"/>
</dbReference>
<evidence type="ECO:0000256" key="4">
    <source>
        <dbReference type="ARBA" id="ARBA00023136"/>
    </source>
</evidence>
<keyword evidence="8" id="KW-1185">Reference proteome</keyword>
<keyword evidence="2 5" id="KW-0812">Transmembrane</keyword>
<reference evidence="7 8" key="1">
    <citation type="submission" date="2019-07" db="EMBL/GenBank/DDBJ databases">
        <title>Whole genome shotgun sequence of Novosphingobium sediminis NBRC 106119.</title>
        <authorList>
            <person name="Hosoyama A."/>
            <person name="Uohara A."/>
            <person name="Ohji S."/>
            <person name="Ichikawa N."/>
        </authorList>
    </citation>
    <scope>NUCLEOTIDE SEQUENCE [LARGE SCALE GENOMIC DNA]</scope>
    <source>
        <strain evidence="7 8">NBRC 106119</strain>
    </source>
</reference>